<dbReference type="GO" id="GO:0043565">
    <property type="term" value="F:sequence-specific DNA binding"/>
    <property type="evidence" value="ECO:0007669"/>
    <property type="project" value="InterPro"/>
</dbReference>
<name>A0A1G8FCS8_9BACL</name>
<dbReference type="InterPro" id="IPR018060">
    <property type="entry name" value="HTH_AraC"/>
</dbReference>
<keyword evidence="6" id="KW-1185">Reference proteome</keyword>
<evidence type="ECO:0000313" key="6">
    <source>
        <dbReference type="Proteomes" id="UP000199050"/>
    </source>
</evidence>
<sequence>MEQSVESNCKLISGLFEMSVFFIDPAGDVLVECLDDRILNPLYGNDKQLFFNVLELDPAICRESPVIRKTLFFENYISMSVVSNQGFEGTIIVGPSLPFTLFEHKINGLINDTNLFANREQVFHYYQSLPVITYERLVNIAVLIYQMFHGELIAADRIQDQQQEVQVDEDKMPDTLRSEKNDELTPHHDPLQEKKLLTIIREGQTEALKHFTQLGKENTGILSRSSHIRSKKNLAIIGIALAARAAIEGGLHSEIAFSVSDLYIQRLEDLRTDKEIDQLCLVAFFTLTEKVAQVKDARYSKTVTLCKNYIYDQRFSRITHESIADHAGISPNYLSVIFKKETGVPVNEYIQQIKIEEAKNMIMFSDTPLSEIGSLLSFSDQSYFTKIFKKHTGLTPKQYQQTQHLSQ</sequence>
<dbReference type="RefSeq" id="WP_090711306.1">
    <property type="nucleotide sequence ID" value="NZ_CBCSKY010000007.1"/>
</dbReference>
<dbReference type="AlphaFoldDB" id="A0A1G8FCS8"/>
<evidence type="ECO:0000256" key="1">
    <source>
        <dbReference type="ARBA" id="ARBA00023015"/>
    </source>
</evidence>
<dbReference type="GO" id="GO:0003700">
    <property type="term" value="F:DNA-binding transcription factor activity"/>
    <property type="evidence" value="ECO:0007669"/>
    <property type="project" value="InterPro"/>
</dbReference>
<dbReference type="SMART" id="SM00342">
    <property type="entry name" value="HTH_ARAC"/>
    <property type="match status" value="1"/>
</dbReference>
<dbReference type="PANTHER" id="PTHR43280:SF34">
    <property type="entry name" value="ARAC-FAMILY TRANSCRIPTIONAL REGULATOR"/>
    <property type="match status" value="1"/>
</dbReference>
<feature type="domain" description="HTH araC/xylS-type" evidence="4">
    <location>
        <begin position="300"/>
        <end position="402"/>
    </location>
</feature>
<dbReference type="InterPro" id="IPR020449">
    <property type="entry name" value="Tscrpt_reg_AraC-type_HTH"/>
</dbReference>
<evidence type="ECO:0000256" key="2">
    <source>
        <dbReference type="ARBA" id="ARBA00023125"/>
    </source>
</evidence>
<keyword evidence="2 5" id="KW-0238">DNA-binding</keyword>
<dbReference type="InterPro" id="IPR009057">
    <property type="entry name" value="Homeodomain-like_sf"/>
</dbReference>
<dbReference type="PRINTS" id="PR00032">
    <property type="entry name" value="HTHARAC"/>
</dbReference>
<organism evidence="5 6">
    <name type="scientific">Paenibacillus typhae</name>
    <dbReference type="NCBI Taxonomy" id="1174501"/>
    <lineage>
        <taxon>Bacteria</taxon>
        <taxon>Bacillati</taxon>
        <taxon>Bacillota</taxon>
        <taxon>Bacilli</taxon>
        <taxon>Bacillales</taxon>
        <taxon>Paenibacillaceae</taxon>
        <taxon>Paenibacillus</taxon>
    </lineage>
</organism>
<dbReference type="EMBL" id="FNDX01000001">
    <property type="protein sequence ID" value="SDH79958.1"/>
    <property type="molecule type" value="Genomic_DNA"/>
</dbReference>
<dbReference type="STRING" id="1174501.SAMN05216192_101205"/>
<dbReference type="OrthoDB" id="247151at2"/>
<dbReference type="PANTHER" id="PTHR43280">
    <property type="entry name" value="ARAC-FAMILY TRANSCRIPTIONAL REGULATOR"/>
    <property type="match status" value="1"/>
</dbReference>
<evidence type="ECO:0000259" key="4">
    <source>
        <dbReference type="PROSITE" id="PS01124"/>
    </source>
</evidence>
<keyword evidence="1" id="KW-0805">Transcription regulation</keyword>
<reference evidence="6" key="1">
    <citation type="submission" date="2016-10" db="EMBL/GenBank/DDBJ databases">
        <authorList>
            <person name="Varghese N."/>
            <person name="Submissions S."/>
        </authorList>
    </citation>
    <scope>NUCLEOTIDE SEQUENCE [LARGE SCALE GENOMIC DNA]</scope>
    <source>
        <strain evidence="6">CGMCC 1.11012</strain>
    </source>
</reference>
<protein>
    <submittedName>
        <fullName evidence="5">AraC-type DNA-binding protein</fullName>
    </submittedName>
</protein>
<gene>
    <name evidence="5" type="ORF">SAMN05216192_101205</name>
</gene>
<dbReference type="Proteomes" id="UP000199050">
    <property type="component" value="Unassembled WGS sequence"/>
</dbReference>
<dbReference type="PROSITE" id="PS01124">
    <property type="entry name" value="HTH_ARAC_FAMILY_2"/>
    <property type="match status" value="1"/>
</dbReference>
<keyword evidence="3" id="KW-0804">Transcription</keyword>
<dbReference type="Pfam" id="PF12833">
    <property type="entry name" value="HTH_18"/>
    <property type="match status" value="1"/>
</dbReference>
<evidence type="ECO:0000256" key="3">
    <source>
        <dbReference type="ARBA" id="ARBA00023163"/>
    </source>
</evidence>
<evidence type="ECO:0000313" key="5">
    <source>
        <dbReference type="EMBL" id="SDH79958.1"/>
    </source>
</evidence>
<dbReference type="Gene3D" id="1.10.10.60">
    <property type="entry name" value="Homeodomain-like"/>
    <property type="match status" value="2"/>
</dbReference>
<dbReference type="SUPFAM" id="SSF46689">
    <property type="entry name" value="Homeodomain-like"/>
    <property type="match status" value="2"/>
</dbReference>
<accession>A0A1G8FCS8</accession>
<proteinExistence type="predicted"/>